<accession>A0A4V2YCG3</accession>
<evidence type="ECO:0000256" key="2">
    <source>
        <dbReference type="ARBA" id="ARBA00023002"/>
    </source>
</evidence>
<evidence type="ECO:0000313" key="6">
    <source>
        <dbReference type="Proteomes" id="UP000295258"/>
    </source>
</evidence>
<dbReference type="InterPro" id="IPR057326">
    <property type="entry name" value="KR_dom"/>
</dbReference>
<dbReference type="FunFam" id="3.40.50.720:FF:000084">
    <property type="entry name" value="Short-chain dehydrogenase reductase"/>
    <property type="match status" value="1"/>
</dbReference>
<dbReference type="PRINTS" id="PR00081">
    <property type="entry name" value="GDHRDH"/>
</dbReference>
<dbReference type="InterPro" id="IPR002347">
    <property type="entry name" value="SDR_fam"/>
</dbReference>
<feature type="compositionally biased region" description="Basic and acidic residues" evidence="3">
    <location>
        <begin position="283"/>
        <end position="294"/>
    </location>
</feature>
<dbReference type="Proteomes" id="UP000295258">
    <property type="component" value="Unassembled WGS sequence"/>
</dbReference>
<protein>
    <submittedName>
        <fullName evidence="5">SDR family oxidoreductase</fullName>
    </submittedName>
</protein>
<reference evidence="5 6" key="1">
    <citation type="submission" date="2019-03" db="EMBL/GenBank/DDBJ databases">
        <title>Draft genome sequences of novel Actinobacteria.</title>
        <authorList>
            <person name="Sahin N."/>
            <person name="Ay H."/>
            <person name="Saygin H."/>
        </authorList>
    </citation>
    <scope>NUCLEOTIDE SEQUENCE [LARGE SCALE GENOMIC DNA]</scope>
    <source>
        <strain evidence="5 6">KC310</strain>
    </source>
</reference>
<organism evidence="5 6">
    <name type="scientific">Nonomuraea deserti</name>
    <dbReference type="NCBI Taxonomy" id="1848322"/>
    <lineage>
        <taxon>Bacteria</taxon>
        <taxon>Bacillati</taxon>
        <taxon>Actinomycetota</taxon>
        <taxon>Actinomycetes</taxon>
        <taxon>Streptosporangiales</taxon>
        <taxon>Streptosporangiaceae</taxon>
        <taxon>Nonomuraea</taxon>
    </lineage>
</organism>
<dbReference type="EMBL" id="SMKO01000008">
    <property type="protein sequence ID" value="TDD11366.1"/>
    <property type="molecule type" value="Genomic_DNA"/>
</dbReference>
<feature type="region of interest" description="Disordered" evidence="3">
    <location>
        <begin position="271"/>
        <end position="294"/>
    </location>
</feature>
<dbReference type="InterPro" id="IPR036291">
    <property type="entry name" value="NAD(P)-bd_dom_sf"/>
</dbReference>
<sequence>MTVTYDYTGRAVLVTGGTKGIGAAIAGAFHDAGAAVTVCARTPPGPAADASTHIPPGPVAARTPPGPVAAGEIRFVQADVRVPEDVDRLVAGFDRLDVVVNNAGGSPYAPMDGTSPRLHARVIDLNLTAPLLVAQRAYPLLAASCGAIVMIGSVSGSRPSPGTAAYGAAKAGLHHLARCLAAEWAPRVRVNTVVVGLAATAGASPHYDPHQGGTVPAAGGEAEAGRTETGRIAAAIPAGRMATPGDVAQVCLWLAAPGYVTGAEVRVDGGGETPAWRHLATRSAEDHARAEGRG</sequence>
<keyword evidence="2" id="KW-0560">Oxidoreductase</keyword>
<evidence type="ECO:0000256" key="1">
    <source>
        <dbReference type="ARBA" id="ARBA00006484"/>
    </source>
</evidence>
<evidence type="ECO:0000313" key="5">
    <source>
        <dbReference type="EMBL" id="TDD11366.1"/>
    </source>
</evidence>
<dbReference type="PANTHER" id="PTHR42760">
    <property type="entry name" value="SHORT-CHAIN DEHYDROGENASES/REDUCTASES FAMILY MEMBER"/>
    <property type="match status" value="1"/>
</dbReference>
<gene>
    <name evidence="5" type="ORF">E1292_05455</name>
</gene>
<keyword evidence="6" id="KW-1185">Reference proteome</keyword>
<dbReference type="SMART" id="SM00822">
    <property type="entry name" value="PKS_KR"/>
    <property type="match status" value="1"/>
</dbReference>
<feature type="domain" description="Ketoreductase" evidence="4">
    <location>
        <begin position="10"/>
        <end position="201"/>
    </location>
</feature>
<dbReference type="NCBIfam" id="NF005893">
    <property type="entry name" value="PRK07856.1"/>
    <property type="match status" value="1"/>
</dbReference>
<dbReference type="Gene3D" id="3.40.50.720">
    <property type="entry name" value="NAD(P)-binding Rossmann-like Domain"/>
    <property type="match status" value="1"/>
</dbReference>
<dbReference type="PRINTS" id="PR00080">
    <property type="entry name" value="SDRFAMILY"/>
</dbReference>
<dbReference type="PANTHER" id="PTHR42760:SF133">
    <property type="entry name" value="3-OXOACYL-[ACYL-CARRIER-PROTEIN] REDUCTASE"/>
    <property type="match status" value="1"/>
</dbReference>
<evidence type="ECO:0000259" key="4">
    <source>
        <dbReference type="SMART" id="SM00822"/>
    </source>
</evidence>
<proteinExistence type="inferred from homology"/>
<comment type="caution">
    <text evidence="5">The sequence shown here is derived from an EMBL/GenBank/DDBJ whole genome shotgun (WGS) entry which is preliminary data.</text>
</comment>
<evidence type="ECO:0000256" key="3">
    <source>
        <dbReference type="SAM" id="MobiDB-lite"/>
    </source>
</evidence>
<dbReference type="InterPro" id="IPR020904">
    <property type="entry name" value="Sc_DH/Rdtase_CS"/>
</dbReference>
<dbReference type="Pfam" id="PF13561">
    <property type="entry name" value="adh_short_C2"/>
    <property type="match status" value="1"/>
</dbReference>
<comment type="similarity">
    <text evidence="1">Belongs to the short-chain dehydrogenases/reductases (SDR) family.</text>
</comment>
<dbReference type="CDD" id="cd05233">
    <property type="entry name" value="SDR_c"/>
    <property type="match status" value="1"/>
</dbReference>
<name>A0A4V2YCG3_9ACTN</name>
<dbReference type="PROSITE" id="PS00061">
    <property type="entry name" value="ADH_SHORT"/>
    <property type="match status" value="1"/>
</dbReference>
<dbReference type="SUPFAM" id="SSF51735">
    <property type="entry name" value="NAD(P)-binding Rossmann-fold domains"/>
    <property type="match status" value="1"/>
</dbReference>
<dbReference type="AlphaFoldDB" id="A0A4V2YCG3"/>
<dbReference type="GO" id="GO:0016616">
    <property type="term" value="F:oxidoreductase activity, acting on the CH-OH group of donors, NAD or NADP as acceptor"/>
    <property type="evidence" value="ECO:0007669"/>
    <property type="project" value="TreeGrafter"/>
</dbReference>
<dbReference type="RefSeq" id="WP_132592605.1">
    <property type="nucleotide sequence ID" value="NZ_SMKO01000008.1"/>
</dbReference>